<dbReference type="GO" id="GO:0006264">
    <property type="term" value="P:mitochondrial DNA replication"/>
    <property type="evidence" value="ECO:0007669"/>
    <property type="project" value="TreeGrafter"/>
</dbReference>
<keyword evidence="9" id="KW-1185">Reference proteome</keyword>
<dbReference type="GO" id="GO:0005634">
    <property type="term" value="C:nucleus"/>
    <property type="evidence" value="ECO:0007669"/>
    <property type="project" value="TreeGrafter"/>
</dbReference>
<accession>A0A0N4UXG9</accession>
<gene>
    <name evidence="8" type="ORF">EVEC_LOCUS1938</name>
</gene>
<evidence type="ECO:0000313" key="10">
    <source>
        <dbReference type="WBParaSite" id="EVEC_0000223001-mRNA-1"/>
    </source>
</evidence>
<evidence type="ECO:0000256" key="6">
    <source>
        <dbReference type="ARBA" id="ARBA00044768"/>
    </source>
</evidence>
<dbReference type="WBParaSite" id="EVEC_0000223001-mRNA-1">
    <property type="protein sequence ID" value="EVEC_0000223001-mRNA-1"/>
    <property type="gene ID" value="EVEC_0000223001"/>
</dbReference>
<evidence type="ECO:0000256" key="2">
    <source>
        <dbReference type="ARBA" id="ARBA00012417"/>
    </source>
</evidence>
<dbReference type="GO" id="GO:0042276">
    <property type="term" value="P:error-prone translesion synthesis"/>
    <property type="evidence" value="ECO:0007669"/>
    <property type="project" value="InterPro"/>
</dbReference>
<dbReference type="GO" id="GO:0009411">
    <property type="term" value="P:response to UV"/>
    <property type="evidence" value="ECO:0007669"/>
    <property type="project" value="TreeGrafter"/>
</dbReference>
<dbReference type="PANTHER" id="PTHR31399:SF0">
    <property type="entry name" value="DNA-DIRECTED PRIMASE_POLYMERASE PROTEIN"/>
    <property type="match status" value="1"/>
</dbReference>
<dbReference type="STRING" id="51028.A0A0N4UXG9"/>
<name>A0A0N4UXG9_ENTVE</name>
<comment type="catalytic activity">
    <reaction evidence="7">
        <text>DNA(n) + a 2'-deoxyribonucleoside 5'-triphosphate = DNA(n+1) + diphosphate</text>
        <dbReference type="Rhea" id="RHEA:22508"/>
        <dbReference type="Rhea" id="RHEA-COMP:17339"/>
        <dbReference type="Rhea" id="RHEA-COMP:17340"/>
        <dbReference type="ChEBI" id="CHEBI:33019"/>
        <dbReference type="ChEBI" id="CHEBI:61560"/>
        <dbReference type="ChEBI" id="CHEBI:173112"/>
        <dbReference type="EC" id="2.7.7.7"/>
    </reaction>
    <physiologicalReaction direction="left-to-right" evidence="7">
        <dbReference type="Rhea" id="RHEA:22509"/>
    </physiologicalReaction>
</comment>
<dbReference type="Proteomes" id="UP000274131">
    <property type="component" value="Unassembled WGS sequence"/>
</dbReference>
<dbReference type="EC" id="2.7.7.102" evidence="6"/>
<evidence type="ECO:0000256" key="1">
    <source>
        <dbReference type="ARBA" id="ARBA00009762"/>
    </source>
</evidence>
<sequence>MDTIKSESEDLVNWFYGPPWKRAKRPLLPKKSDAEAITADKNSSAYSNRSGQNVVYSLHEESLGCFNIFKRQREALQKKAEEGMKARVFSFEHPSCRSGGRLFLVSTLERFWLWYSKRDGLAFYELIPDNTPVRLFFDLEYYREPNPDANEEKLVAEFNSCVKETLKQMFDIDIDVGKHMLVLEASTALKFSEHIIVHLPNSHLFPSCSSIKSYINLLEKEMNCSNRGLVFNADGTKKVTLCDTGVYTMNRNFRIFLSSKLNKNNPLKLSPRCKYYETRKEKATPEKIFIDSLVVPPSQSDIKSIFKEISCEQRTRIKERIVNDSYVEILSGYSETSPFPVLEDHILQINRKWRPNVSVRTWKLTKNSKSGHRCITYYLSGCRFCFNIEREHRSNGVYWVVDLDGCVCYQKCFDVDCKGTSSNHFPLPRFVIASIPTSAGLLYEVDESVVGDAAELNKENTDLIVSVVGKCRMQENVEELSEELSRIRRRSALLEKTGVQKAFDSFCDISDDAKLLDIVEAFESNEEISK</sequence>
<dbReference type="GO" id="GO:0031297">
    <property type="term" value="P:replication fork processing"/>
    <property type="evidence" value="ECO:0007669"/>
    <property type="project" value="TreeGrafter"/>
</dbReference>
<evidence type="ECO:0000256" key="4">
    <source>
        <dbReference type="ARBA" id="ARBA00026139"/>
    </source>
</evidence>
<keyword evidence="3" id="KW-0548">Nucleotidyltransferase</keyword>
<evidence type="ECO:0000256" key="7">
    <source>
        <dbReference type="ARBA" id="ARBA00047303"/>
    </source>
</evidence>
<dbReference type="AlphaFoldDB" id="A0A0N4UXG9"/>
<dbReference type="GO" id="GO:0003682">
    <property type="term" value="F:chromatin binding"/>
    <property type="evidence" value="ECO:0007669"/>
    <property type="project" value="TreeGrafter"/>
</dbReference>
<evidence type="ECO:0000256" key="3">
    <source>
        <dbReference type="ARBA" id="ARBA00022932"/>
    </source>
</evidence>
<dbReference type="PANTHER" id="PTHR31399">
    <property type="entry name" value="DNA-DIRECTED PRIMASE / POLYMERASE PROTEIN"/>
    <property type="match status" value="1"/>
</dbReference>
<dbReference type="Pfam" id="PF03121">
    <property type="entry name" value="Herpes_UL52"/>
    <property type="match status" value="1"/>
</dbReference>
<evidence type="ECO:0000256" key="5">
    <source>
        <dbReference type="ARBA" id="ARBA00044677"/>
    </source>
</evidence>
<dbReference type="EC" id="2.7.7.7" evidence="2"/>
<evidence type="ECO:0000313" key="8">
    <source>
        <dbReference type="EMBL" id="VDD86795.1"/>
    </source>
</evidence>
<organism evidence="10">
    <name type="scientific">Enterobius vermicularis</name>
    <name type="common">Human pinworm</name>
    <dbReference type="NCBI Taxonomy" id="51028"/>
    <lineage>
        <taxon>Eukaryota</taxon>
        <taxon>Metazoa</taxon>
        <taxon>Ecdysozoa</taxon>
        <taxon>Nematoda</taxon>
        <taxon>Chromadorea</taxon>
        <taxon>Rhabditida</taxon>
        <taxon>Spirurina</taxon>
        <taxon>Oxyuridomorpha</taxon>
        <taxon>Oxyuroidea</taxon>
        <taxon>Oxyuridae</taxon>
        <taxon>Enterobius</taxon>
    </lineage>
</organism>
<comment type="similarity">
    <text evidence="1">Belongs to the eukaryotic-type primase small subunit family.</text>
</comment>
<dbReference type="EMBL" id="UXUI01007290">
    <property type="protein sequence ID" value="VDD86795.1"/>
    <property type="molecule type" value="Genomic_DNA"/>
</dbReference>
<evidence type="ECO:0000313" key="9">
    <source>
        <dbReference type="Proteomes" id="UP000274131"/>
    </source>
</evidence>
<keyword evidence="3" id="KW-0808">Transferase</keyword>
<reference evidence="10" key="1">
    <citation type="submission" date="2017-02" db="UniProtKB">
        <authorList>
            <consortium name="WormBaseParasite"/>
        </authorList>
    </citation>
    <scope>IDENTIFICATION</scope>
</reference>
<proteinExistence type="inferred from homology"/>
<protein>
    <recommendedName>
        <fullName evidence="4">DNA-directed primase/polymerase protein</fullName>
        <ecNumber evidence="6">2.7.7.102</ecNumber>
        <ecNumber evidence="2">2.7.7.7</ecNumber>
    </recommendedName>
</protein>
<dbReference type="GO" id="GO:0003887">
    <property type="term" value="F:DNA-directed DNA polymerase activity"/>
    <property type="evidence" value="ECO:0007669"/>
    <property type="project" value="UniProtKB-KW"/>
</dbReference>
<reference evidence="8 9" key="2">
    <citation type="submission" date="2018-10" db="EMBL/GenBank/DDBJ databases">
        <authorList>
            <consortium name="Pathogen Informatics"/>
        </authorList>
    </citation>
    <scope>NUCLEOTIDE SEQUENCE [LARGE SCALE GENOMIC DNA]</scope>
</reference>
<dbReference type="InterPro" id="IPR044917">
    <property type="entry name" value="PRIMPOL"/>
</dbReference>
<keyword evidence="3" id="KW-0239">DNA-directed DNA polymerase</keyword>
<comment type="catalytic activity">
    <reaction evidence="5">
        <text>ssDNA + n NTP = ssDNA/pppN(pN)n-1 hybrid + (n-1) diphosphate.</text>
        <dbReference type="EC" id="2.7.7.102"/>
    </reaction>
</comment>
<dbReference type="GO" id="GO:0005759">
    <property type="term" value="C:mitochondrial matrix"/>
    <property type="evidence" value="ECO:0007669"/>
    <property type="project" value="TreeGrafter"/>
</dbReference>
<dbReference type="OrthoDB" id="5988181at2759"/>